<accession>D3QBH2</accession>
<gene>
    <name evidence="4" type="ordered locus">Snas_3184</name>
</gene>
<feature type="chain" id="PRO_5039307326" evidence="2">
    <location>
        <begin position="25"/>
        <end position="197"/>
    </location>
</feature>
<dbReference type="OrthoDB" id="2702399at2"/>
<evidence type="ECO:0000259" key="3">
    <source>
        <dbReference type="Pfam" id="PF03067"/>
    </source>
</evidence>
<keyword evidence="5" id="KW-1185">Reference proteome</keyword>
<evidence type="ECO:0000313" key="4">
    <source>
        <dbReference type="EMBL" id="ADD42854.1"/>
    </source>
</evidence>
<dbReference type="Pfam" id="PF03067">
    <property type="entry name" value="LPMO_10"/>
    <property type="match status" value="1"/>
</dbReference>
<dbReference type="PANTHER" id="PTHR34823:SF1">
    <property type="entry name" value="CHITIN-BINDING TYPE-4 DOMAIN-CONTAINING PROTEIN"/>
    <property type="match status" value="1"/>
</dbReference>
<dbReference type="Gene3D" id="2.70.50.50">
    <property type="entry name" value="chitin-binding protein cbp21"/>
    <property type="match status" value="1"/>
</dbReference>
<evidence type="ECO:0000256" key="2">
    <source>
        <dbReference type="SAM" id="SignalP"/>
    </source>
</evidence>
<dbReference type="InterPro" id="IPR051024">
    <property type="entry name" value="GlcNAc_Chitin_IntDeg"/>
</dbReference>
<proteinExistence type="predicted"/>
<dbReference type="HOGENOM" id="CLU_047929_2_0_11"/>
<keyword evidence="1 2" id="KW-0732">Signal</keyword>
<sequence>MRRNRKLLLAAVATGGVAVPLAIAGVAFGHGYTDSPESRQAKCASGEVADCGAVAHEPQSVEGPKGFPDNDIADGSICSAGLEGFAALDDPRGGEWPTTTMNPGEQTFHWTLTAPHATDKWEFFITKDGWDGTKALTRADLEAEPFFTQDDGGAKPGNSVDLTVNVPDKTGRHLILGVWTIADTSNAFYACSDVTFE</sequence>
<dbReference type="STRING" id="446470.Snas_3184"/>
<feature type="signal peptide" evidence="2">
    <location>
        <begin position="1"/>
        <end position="24"/>
    </location>
</feature>
<dbReference type="eggNOG" id="COG3397">
    <property type="taxonomic scope" value="Bacteria"/>
</dbReference>
<evidence type="ECO:0000256" key="1">
    <source>
        <dbReference type="ARBA" id="ARBA00022729"/>
    </source>
</evidence>
<dbReference type="InterPro" id="IPR004302">
    <property type="entry name" value="Cellulose/chitin-bd_N"/>
</dbReference>
<dbReference type="SUPFAM" id="SSF81296">
    <property type="entry name" value="E set domains"/>
    <property type="match status" value="1"/>
</dbReference>
<dbReference type="Proteomes" id="UP000000844">
    <property type="component" value="Chromosome"/>
</dbReference>
<dbReference type="CAZy" id="AA10">
    <property type="family name" value="Auxiliary Activities 10"/>
</dbReference>
<protein>
    <submittedName>
        <fullName evidence="4">Chitin-binding domain 3 protein</fullName>
    </submittedName>
</protein>
<dbReference type="PANTHER" id="PTHR34823">
    <property type="entry name" value="GLCNAC-BINDING PROTEIN A"/>
    <property type="match status" value="1"/>
</dbReference>
<evidence type="ECO:0000313" key="5">
    <source>
        <dbReference type="Proteomes" id="UP000000844"/>
    </source>
</evidence>
<dbReference type="KEGG" id="sna:Snas_3184"/>
<organism evidence="4 5">
    <name type="scientific">Stackebrandtia nassauensis (strain DSM 44728 / CIP 108903 / NRRL B-16338 / NBRC 102104 / LLR-40K-21)</name>
    <dbReference type="NCBI Taxonomy" id="446470"/>
    <lineage>
        <taxon>Bacteria</taxon>
        <taxon>Bacillati</taxon>
        <taxon>Actinomycetota</taxon>
        <taxon>Actinomycetes</taxon>
        <taxon>Glycomycetales</taxon>
        <taxon>Glycomycetaceae</taxon>
        <taxon>Stackebrandtia</taxon>
    </lineage>
</organism>
<dbReference type="EMBL" id="CP001778">
    <property type="protein sequence ID" value="ADD42854.1"/>
    <property type="molecule type" value="Genomic_DNA"/>
</dbReference>
<dbReference type="AlphaFoldDB" id="D3QBH2"/>
<reference evidence="4 5" key="1">
    <citation type="journal article" date="2009" name="Stand. Genomic Sci.">
        <title>Complete genome sequence of Stackebrandtia nassauensis type strain (LLR-40K-21).</title>
        <authorList>
            <person name="Munk C."/>
            <person name="Lapidus A."/>
            <person name="Copeland A."/>
            <person name="Jando M."/>
            <person name="Mayilraj S."/>
            <person name="Glavina Del Rio T."/>
            <person name="Nolan M."/>
            <person name="Chen F."/>
            <person name="Lucas S."/>
            <person name="Tice H."/>
            <person name="Cheng J.F."/>
            <person name="Han C."/>
            <person name="Detter J.C."/>
            <person name="Bruce D."/>
            <person name="Goodwin L."/>
            <person name="Chain P."/>
            <person name="Pitluck S."/>
            <person name="Goker M."/>
            <person name="Ovchinikova G."/>
            <person name="Pati A."/>
            <person name="Ivanova N."/>
            <person name="Mavromatis K."/>
            <person name="Chen A."/>
            <person name="Palaniappan K."/>
            <person name="Land M."/>
            <person name="Hauser L."/>
            <person name="Chang Y.J."/>
            <person name="Jeffries C.D."/>
            <person name="Bristow J."/>
            <person name="Eisen J.A."/>
            <person name="Markowitz V."/>
            <person name="Hugenholtz P."/>
            <person name="Kyrpides N.C."/>
            <person name="Klenk H.P."/>
        </authorList>
    </citation>
    <scope>NUCLEOTIDE SEQUENCE [LARGE SCALE GENOMIC DNA]</scope>
    <source>
        <strain evidence="5">DSM 44728 / CIP 108903 / NRRL B-16338 / NBRC 102104 / LLR-40K-21</strain>
    </source>
</reference>
<dbReference type="InterPro" id="IPR014756">
    <property type="entry name" value="Ig_E-set"/>
</dbReference>
<name>D3QBH2_STANL</name>
<dbReference type="RefSeq" id="WP_013018425.1">
    <property type="nucleotide sequence ID" value="NC_013947.1"/>
</dbReference>
<feature type="domain" description="Chitin-binding type-4" evidence="3">
    <location>
        <begin position="30"/>
        <end position="194"/>
    </location>
</feature>
<dbReference type="CDD" id="cd21177">
    <property type="entry name" value="LPMO_AA10"/>
    <property type="match status" value="1"/>
</dbReference>